<feature type="domain" description="DAHP synthetase I/KDSA" evidence="2">
    <location>
        <begin position="4"/>
        <end position="295"/>
    </location>
</feature>
<dbReference type="RefSeq" id="WP_146820516.1">
    <property type="nucleotide sequence ID" value="NZ_CP029077.1"/>
</dbReference>
<accession>A0A5B8XCX5</accession>
<dbReference type="InterPro" id="IPR006218">
    <property type="entry name" value="DAHP1/KDSA"/>
</dbReference>
<reference evidence="3 4" key="1">
    <citation type="journal article" date="2019" name="ISME J.">
        <title>Deianiraea, an extracellular bacterium associated with the ciliate Paramecium, suggests an alternative scenario for the evolution of Rickettsiales.</title>
        <authorList>
            <person name="Castelli M."/>
            <person name="Sabaneyeva E."/>
            <person name="Lanzoni O."/>
            <person name="Lebedeva N."/>
            <person name="Floriano A.M."/>
            <person name="Gaiarsa S."/>
            <person name="Benken K."/>
            <person name="Modeo L."/>
            <person name="Bandi C."/>
            <person name="Potekhin A."/>
            <person name="Sassera D."/>
            <person name="Petroni G."/>
        </authorList>
    </citation>
    <scope>NUCLEOTIDE SEQUENCE [LARGE SCALE GENOMIC DNA]</scope>
    <source>
        <strain evidence="3">CyL4-1</strain>
    </source>
</reference>
<dbReference type="Pfam" id="PF00793">
    <property type="entry name" value="DAHP_synth_1"/>
    <property type="match status" value="1"/>
</dbReference>
<gene>
    <name evidence="3" type="ORF">Deia_00428</name>
</gene>
<evidence type="ECO:0000259" key="2">
    <source>
        <dbReference type="Pfam" id="PF00793"/>
    </source>
</evidence>
<dbReference type="InterPro" id="IPR013785">
    <property type="entry name" value="Aldolase_TIM"/>
</dbReference>
<evidence type="ECO:0000256" key="1">
    <source>
        <dbReference type="ARBA" id="ARBA00022679"/>
    </source>
</evidence>
<protein>
    <submittedName>
        <fullName evidence="3">3-deoxy-7-phosphoheptulonate synthase</fullName>
    </submittedName>
</protein>
<evidence type="ECO:0000313" key="3">
    <source>
        <dbReference type="EMBL" id="QED23229.1"/>
    </source>
</evidence>
<evidence type="ECO:0000313" key="4">
    <source>
        <dbReference type="Proteomes" id="UP000321934"/>
    </source>
</evidence>
<dbReference type="Gene3D" id="3.20.20.70">
    <property type="entry name" value="Aldolase class I"/>
    <property type="match status" value="1"/>
</dbReference>
<keyword evidence="1" id="KW-0808">Transferase</keyword>
<dbReference type="GO" id="GO:0016740">
    <property type="term" value="F:transferase activity"/>
    <property type="evidence" value="ECO:0007669"/>
    <property type="project" value="UniProtKB-KW"/>
</dbReference>
<dbReference type="Proteomes" id="UP000321934">
    <property type="component" value="Chromosome"/>
</dbReference>
<dbReference type="SUPFAM" id="SSF51569">
    <property type="entry name" value="Aldolase"/>
    <property type="match status" value="1"/>
</dbReference>
<sequence length="299" mass="33002">MGAQKVKIIAGPCSIDLQNKAEVFDMLNIKISGKSALFGVRVVGLKSRTNFDPKNAFIGIDLESYEANVAKLMRGDFGIITCPSVEIANEIQSKNPEIFIATEVVDPWVQCSVLADFLKSSKAIVWNPAVNHLGFPIQIMAKFAKENGWKVGIKNGKALGAPVAISESKNAETPLDKSWSGLSTYASNLEKSDIYMIHRGVDSEDNMGFRNYPIHNMCIRVKQKTGNPMFLDPSHIAGPKKRSEIVDFTIDAMKIKCGDDFLYDGILLECGTSKSDTDQHITIAELEQIIVKLSEFRQI</sequence>
<keyword evidence="4" id="KW-1185">Reference proteome</keyword>
<dbReference type="EMBL" id="CP029077">
    <property type="protein sequence ID" value="QED23229.1"/>
    <property type="molecule type" value="Genomic_DNA"/>
</dbReference>
<organism evidence="3 4">
    <name type="scientific">Candidatus Deianiraea vastatrix</name>
    <dbReference type="NCBI Taxonomy" id="2163644"/>
    <lineage>
        <taxon>Bacteria</taxon>
        <taxon>Pseudomonadati</taxon>
        <taxon>Pseudomonadota</taxon>
        <taxon>Alphaproteobacteria</taxon>
        <taxon>Rickettsiales</taxon>
        <taxon>Candidatus Deianiraeaceae</taxon>
        <taxon>Candidatus Deianiraea</taxon>
    </lineage>
</organism>
<dbReference type="OrthoDB" id="9780456at2"/>
<proteinExistence type="predicted"/>
<name>A0A5B8XCX5_9RICK</name>
<dbReference type="AlphaFoldDB" id="A0A5B8XCX5"/>